<evidence type="ECO:0000256" key="6">
    <source>
        <dbReference type="PROSITE-ProRule" id="PRU01240"/>
    </source>
</evidence>
<dbReference type="PROSITE" id="PS51257">
    <property type="entry name" value="PROKAR_LIPOPROTEIN"/>
    <property type="match status" value="1"/>
</dbReference>
<proteinExistence type="inferred from homology"/>
<evidence type="ECO:0000259" key="11">
    <source>
        <dbReference type="Pfam" id="PF06280"/>
    </source>
</evidence>
<evidence type="ECO:0000256" key="9">
    <source>
        <dbReference type="SAM" id="SignalP"/>
    </source>
</evidence>
<dbReference type="InterPro" id="IPR023827">
    <property type="entry name" value="Peptidase_S8_Asp-AS"/>
</dbReference>
<accession>E9EJV4</accession>
<dbReference type="Gene3D" id="3.40.50.200">
    <property type="entry name" value="Peptidase S8/S53 domain"/>
    <property type="match status" value="2"/>
</dbReference>
<evidence type="ECO:0000256" key="8">
    <source>
        <dbReference type="SAM" id="MobiDB-lite"/>
    </source>
</evidence>
<dbReference type="PROSITE" id="PS51892">
    <property type="entry name" value="SUBTILASE"/>
    <property type="match status" value="1"/>
</dbReference>
<feature type="domain" description="C5a peptidase/Subtilisin-like protease SBT2-like Fn3-like" evidence="11">
    <location>
        <begin position="420"/>
        <end position="538"/>
    </location>
</feature>
<evidence type="ECO:0000256" key="2">
    <source>
        <dbReference type="ARBA" id="ARBA00022670"/>
    </source>
</evidence>
<feature type="signal peptide" evidence="9">
    <location>
        <begin position="1"/>
        <end position="21"/>
    </location>
</feature>
<gene>
    <name evidence="12" type="ORF">MAA_01359</name>
</gene>
<reference evidence="12 13" key="2">
    <citation type="journal article" date="2014" name="Proc. Natl. Acad. Sci. U.S.A.">
        <title>Trajectory and genomic determinants of fungal-pathogen speciation and host adaptation.</title>
        <authorList>
            <person name="Hu X."/>
            <person name="Xiao G."/>
            <person name="Zheng P."/>
            <person name="Shang Y."/>
            <person name="Su Y."/>
            <person name="Zhang X."/>
            <person name="Liu X."/>
            <person name="Zhan S."/>
            <person name="St Leger R.J."/>
            <person name="Wang C."/>
        </authorList>
    </citation>
    <scope>GENOME REANNOTATION</scope>
    <source>
        <strain evidence="13">ARSEF 23 / ATCC MYA-3075</strain>
    </source>
</reference>
<feature type="domain" description="Peptidase S8/S53" evidence="10">
    <location>
        <begin position="155"/>
        <end position="384"/>
    </location>
</feature>
<comment type="caution">
    <text evidence="12">The sequence shown here is derived from an EMBL/GenBank/DDBJ whole genome shotgun (WGS) entry which is preliminary data.</text>
</comment>
<feature type="active site" description="Charge relay system" evidence="6">
    <location>
        <position position="207"/>
    </location>
</feature>
<dbReference type="GO" id="GO:0004252">
    <property type="term" value="F:serine-type endopeptidase activity"/>
    <property type="evidence" value="ECO:0007669"/>
    <property type="project" value="UniProtKB-UniRule"/>
</dbReference>
<dbReference type="InterPro" id="IPR036852">
    <property type="entry name" value="Peptidase_S8/S53_dom_sf"/>
</dbReference>
<dbReference type="Proteomes" id="UP000002498">
    <property type="component" value="Unassembled WGS sequence"/>
</dbReference>
<comment type="similarity">
    <text evidence="1 6 7">Belongs to the peptidase S8 family.</text>
</comment>
<dbReference type="PANTHER" id="PTHR43806:SF66">
    <property type="entry name" value="SERIN ENDOPEPTIDASE"/>
    <property type="match status" value="1"/>
</dbReference>
<dbReference type="Pfam" id="PF06280">
    <property type="entry name" value="fn3_5"/>
    <property type="match status" value="1"/>
</dbReference>
<keyword evidence="5 6" id="KW-0720">Serine protease</keyword>
<keyword evidence="13" id="KW-1185">Reference proteome</keyword>
<dbReference type="GO" id="GO:0016020">
    <property type="term" value="C:membrane"/>
    <property type="evidence" value="ECO:0007669"/>
    <property type="project" value="InterPro"/>
</dbReference>
<feature type="active site" description="Charge relay system" evidence="6">
    <location>
        <position position="164"/>
    </location>
</feature>
<evidence type="ECO:0000256" key="1">
    <source>
        <dbReference type="ARBA" id="ARBA00011073"/>
    </source>
</evidence>
<keyword evidence="3 9" id="KW-0732">Signal</keyword>
<protein>
    <submittedName>
        <fullName evidence="12">Peptidase S8, subtilisin, Asp-active site protein</fullName>
    </submittedName>
</protein>
<evidence type="ECO:0000256" key="4">
    <source>
        <dbReference type="ARBA" id="ARBA00022801"/>
    </source>
</evidence>
<dbReference type="Pfam" id="PF00082">
    <property type="entry name" value="Peptidase_S8"/>
    <property type="match status" value="1"/>
</dbReference>
<dbReference type="HOGENOM" id="CLU_003559_3_2_1"/>
<dbReference type="SUPFAM" id="SSF52743">
    <property type="entry name" value="Subtilisin-like"/>
    <property type="match status" value="1"/>
</dbReference>
<organism evidence="12 13">
    <name type="scientific">Metarhizium robertsii (strain ARSEF 23 / ATCC MYA-3075)</name>
    <name type="common">Metarhizium anisopliae (strain ARSEF 23)</name>
    <dbReference type="NCBI Taxonomy" id="655844"/>
    <lineage>
        <taxon>Eukaryota</taxon>
        <taxon>Fungi</taxon>
        <taxon>Dikarya</taxon>
        <taxon>Ascomycota</taxon>
        <taxon>Pezizomycotina</taxon>
        <taxon>Sordariomycetes</taxon>
        <taxon>Hypocreomycetidae</taxon>
        <taxon>Hypocreales</taxon>
        <taxon>Clavicipitaceae</taxon>
        <taxon>Metarhizium</taxon>
    </lineage>
</organism>
<dbReference type="GeneID" id="19255645"/>
<evidence type="ECO:0000313" key="13">
    <source>
        <dbReference type="Proteomes" id="UP000002498"/>
    </source>
</evidence>
<sequence length="736" mass="78708">MVRPWSPVFVWLAAACLSAWAATEQVETASNIVADAFIIECEGNEIKSLSDAVQAKGGEVRHTFDSEFFRGISVGLANVRSNEDKEALMDRFKSFTTWPVTEIGQPDDSEATQQPGRNKRRHLGSRDSENAMGEDESWHLAMTQIDKLHKEGFTGNGIRVAIVDSGVNYTHEAFGACTGVGPDCRVVTGENFSREGQKGDPMDCIGHGTAMAGVLGGYEAGKYVGVAPNATLMAYRVADCKGQGSLDEIMKGWQKAAEDKAQIIVSALGAPINSAQDPWSMMVSRIAATGRGVISVGAFSRSFNTLDWSSYGPTWDLDIKPSLGAPGLDVPTPKVGGGYELSNGTSIAAPFAAGVAAVVAEALGKNLDWSMMASRLVSTAKPQQDASGAGLVTVAKQGGGLISAWDAAHATTLVQPSHLAFNDTDHRVSTIRLSITNTAQSEVTYRLSPIHAATLYAAKRAPLGNKTNHEPMKNPEPVQATADIKLSQSSITLQPGESGTIDVSASDPSGLDPVRLPIWSGWISINGSDSTVLTIPFLGLAGSLRSAAREYPPFPHLSHFAGTNGSYYRVKPGTESFVFRDPITGEKPGSSKFIKKKYAGKDVKELLFQLYLGIGSSRVRLDIVPKFFCSDVNPSISNPELPEPSKYCVPDSLATEFAGFKSIGQVPGFPEKWPTRDHRISLGLWNGLMANGTYAPPGQYSVVLSTLTPYGDAVNESDWITGYSDAFSIAYEHNII</sequence>
<dbReference type="PROSITE" id="PS00138">
    <property type="entry name" value="SUBTILASE_SER"/>
    <property type="match status" value="1"/>
</dbReference>
<dbReference type="InterPro" id="IPR023828">
    <property type="entry name" value="Peptidase_S8_Ser-AS"/>
</dbReference>
<evidence type="ECO:0000313" key="12">
    <source>
        <dbReference type="EMBL" id="EFZ04285.1"/>
    </source>
</evidence>
<name>E9EJV4_METRA</name>
<dbReference type="PANTHER" id="PTHR43806">
    <property type="entry name" value="PEPTIDASE S8"/>
    <property type="match status" value="1"/>
</dbReference>
<dbReference type="KEGG" id="maj:MAA_01359"/>
<dbReference type="EMBL" id="ADNJ02000013">
    <property type="protein sequence ID" value="EFZ04285.1"/>
    <property type="molecule type" value="Genomic_DNA"/>
</dbReference>
<feature type="region of interest" description="Disordered" evidence="8">
    <location>
        <begin position="100"/>
        <end position="136"/>
    </location>
</feature>
<dbReference type="InterPro" id="IPR050131">
    <property type="entry name" value="Peptidase_S8_subtilisin-like"/>
</dbReference>
<dbReference type="InterPro" id="IPR015500">
    <property type="entry name" value="Peptidase_S8_subtilisin-rel"/>
</dbReference>
<dbReference type="OrthoDB" id="10256524at2759"/>
<dbReference type="InterPro" id="IPR010435">
    <property type="entry name" value="C5a/SBT2-like_Fn3"/>
</dbReference>
<evidence type="ECO:0000256" key="5">
    <source>
        <dbReference type="ARBA" id="ARBA00022825"/>
    </source>
</evidence>
<dbReference type="RefSeq" id="XP_007817548.1">
    <property type="nucleotide sequence ID" value="XM_007819357.1"/>
</dbReference>
<evidence type="ECO:0000256" key="7">
    <source>
        <dbReference type="RuleBase" id="RU003355"/>
    </source>
</evidence>
<evidence type="ECO:0000259" key="10">
    <source>
        <dbReference type="Pfam" id="PF00082"/>
    </source>
</evidence>
<dbReference type="PROSITE" id="PS00136">
    <property type="entry name" value="SUBTILASE_ASP"/>
    <property type="match status" value="1"/>
</dbReference>
<dbReference type="GO" id="GO:0006508">
    <property type="term" value="P:proteolysis"/>
    <property type="evidence" value="ECO:0007669"/>
    <property type="project" value="UniProtKB-KW"/>
</dbReference>
<dbReference type="AlphaFoldDB" id="E9EJV4"/>
<keyword evidence="2 6" id="KW-0645">Protease</keyword>
<evidence type="ECO:0000256" key="3">
    <source>
        <dbReference type="ARBA" id="ARBA00022729"/>
    </source>
</evidence>
<reference evidence="12 13" key="1">
    <citation type="journal article" date="2011" name="PLoS Genet.">
        <title>Genome sequencing and comparative transcriptomics of the model entomopathogenic fungi Metarhizium anisopliae and M. acridum.</title>
        <authorList>
            <person name="Gao Q."/>
            <person name="Jin K."/>
            <person name="Ying S.H."/>
            <person name="Zhang Y."/>
            <person name="Xiao G."/>
            <person name="Shang Y."/>
            <person name="Duan Z."/>
            <person name="Hu X."/>
            <person name="Xie X.Q."/>
            <person name="Zhou G."/>
            <person name="Peng G."/>
            <person name="Luo Z."/>
            <person name="Huang W."/>
            <person name="Wang B."/>
            <person name="Fang W."/>
            <person name="Wang S."/>
            <person name="Zhong Y."/>
            <person name="Ma L.J."/>
            <person name="St Leger R.J."/>
            <person name="Zhao G.P."/>
            <person name="Pei Y."/>
            <person name="Feng M.G."/>
            <person name="Xia Y."/>
            <person name="Wang C."/>
        </authorList>
    </citation>
    <scope>NUCLEOTIDE SEQUENCE [LARGE SCALE GENOMIC DNA]</scope>
    <source>
        <strain evidence="13">ARSEF 23 / ATCC MYA-3075</strain>
    </source>
</reference>
<keyword evidence="4 6" id="KW-0378">Hydrolase</keyword>
<dbReference type="InterPro" id="IPR000209">
    <property type="entry name" value="Peptidase_S8/S53_dom"/>
</dbReference>
<dbReference type="PRINTS" id="PR00723">
    <property type="entry name" value="SUBTILISIN"/>
</dbReference>
<feature type="chain" id="PRO_5003238588" evidence="9">
    <location>
        <begin position="22"/>
        <end position="736"/>
    </location>
</feature>
<feature type="active site" description="Charge relay system" evidence="6">
    <location>
        <position position="346"/>
    </location>
</feature>